<gene>
    <name evidence="10" type="ORF">C7446_1510</name>
</gene>
<dbReference type="Gene3D" id="3.90.400.10">
    <property type="entry name" value="Oligo-1,6-glucosidase, Domain 2"/>
    <property type="match status" value="1"/>
</dbReference>
<dbReference type="SUPFAM" id="SSF56112">
    <property type="entry name" value="Protein kinase-like (PK-like)"/>
    <property type="match status" value="1"/>
</dbReference>
<dbReference type="FunFam" id="3.20.20.80:FF:000055">
    <property type="entry name" value="Trehalose synthase"/>
    <property type="match status" value="1"/>
</dbReference>
<evidence type="ECO:0000256" key="6">
    <source>
        <dbReference type="ARBA" id="ARBA00023235"/>
    </source>
</evidence>
<dbReference type="InterPro" id="IPR013780">
    <property type="entry name" value="Glyco_hydro_b"/>
</dbReference>
<accession>A0A420WX48</accession>
<dbReference type="SUPFAM" id="SSF51445">
    <property type="entry name" value="(Trans)glycosidases"/>
    <property type="match status" value="1"/>
</dbReference>
<comment type="catalytic activity">
    <reaction evidence="1">
        <text>D-maltose = alpha,alpha-trehalose</text>
        <dbReference type="Rhea" id="RHEA:15145"/>
        <dbReference type="ChEBI" id="CHEBI:16551"/>
        <dbReference type="ChEBI" id="CHEBI:17306"/>
        <dbReference type="EC" id="5.4.99.16"/>
    </reaction>
</comment>
<dbReference type="InterPro" id="IPR032091">
    <property type="entry name" value="Malt_amylase-like_C"/>
</dbReference>
<dbReference type="Pfam" id="PF16657">
    <property type="entry name" value="Malt_amylase_C"/>
    <property type="match status" value="1"/>
</dbReference>
<dbReference type="SMART" id="SM00642">
    <property type="entry name" value="Aamy"/>
    <property type="match status" value="1"/>
</dbReference>
<dbReference type="Gene3D" id="3.20.20.80">
    <property type="entry name" value="Glycosidases"/>
    <property type="match status" value="1"/>
</dbReference>
<evidence type="ECO:0000256" key="4">
    <source>
        <dbReference type="ARBA" id="ARBA00022723"/>
    </source>
</evidence>
<dbReference type="InterPro" id="IPR017853">
    <property type="entry name" value="GH"/>
</dbReference>
<dbReference type="InterPro" id="IPR012811">
    <property type="entry name" value="TreS_maltokin_C_dom"/>
</dbReference>
<keyword evidence="4" id="KW-0479">Metal-binding</keyword>
<evidence type="ECO:0000256" key="2">
    <source>
        <dbReference type="ARBA" id="ARBA00005496"/>
    </source>
</evidence>
<proteinExistence type="inferred from homology"/>
<dbReference type="InterPro" id="IPR045857">
    <property type="entry name" value="O16G_dom_2"/>
</dbReference>
<feature type="compositionally biased region" description="Basic and acidic residues" evidence="8">
    <location>
        <begin position="864"/>
        <end position="874"/>
    </location>
</feature>
<feature type="domain" description="Glycosyl hydrolase family 13 catalytic" evidence="9">
    <location>
        <begin position="45"/>
        <end position="449"/>
    </location>
</feature>
<evidence type="ECO:0000256" key="7">
    <source>
        <dbReference type="ARBA" id="ARBA00031378"/>
    </source>
</evidence>
<protein>
    <recommendedName>
        <fullName evidence="3">maltose alpha-D-glucosyltransferase</fullName>
        <ecNumber evidence="3">5.4.99.16</ecNumber>
    </recommendedName>
    <alternativeName>
        <fullName evidence="7">Maltose alpha-D-glucosyltransferase</fullName>
    </alternativeName>
</protein>
<dbReference type="InterPro" id="IPR012810">
    <property type="entry name" value="TreS/a-amylase_N"/>
</dbReference>
<evidence type="ECO:0000256" key="3">
    <source>
        <dbReference type="ARBA" id="ARBA00012619"/>
    </source>
</evidence>
<dbReference type="GO" id="GO:0047471">
    <property type="term" value="F:maltose alpha-D-glucosyltransferase activity"/>
    <property type="evidence" value="ECO:0007669"/>
    <property type="project" value="UniProtKB-EC"/>
</dbReference>
<dbReference type="SUPFAM" id="SSF51011">
    <property type="entry name" value="Glycosyl hydrolase domain"/>
    <property type="match status" value="1"/>
</dbReference>
<evidence type="ECO:0000313" key="10">
    <source>
        <dbReference type="EMBL" id="RKR04305.1"/>
    </source>
</evidence>
<reference evidence="10 11" key="1">
    <citation type="submission" date="2018-10" db="EMBL/GenBank/DDBJ databases">
        <title>Genomic Encyclopedia of Type Strains, Phase IV (KMG-IV): sequencing the most valuable type-strain genomes for metagenomic binning, comparative biology and taxonomic classification.</title>
        <authorList>
            <person name="Goeker M."/>
        </authorList>
    </citation>
    <scope>NUCLEOTIDE SEQUENCE [LARGE SCALE GENOMIC DNA]</scope>
    <source>
        <strain evidence="10 11">DSM 23229</strain>
    </source>
</reference>
<evidence type="ECO:0000256" key="1">
    <source>
        <dbReference type="ARBA" id="ARBA00001595"/>
    </source>
</evidence>
<dbReference type="InterPro" id="IPR011009">
    <property type="entry name" value="Kinase-like_dom_sf"/>
</dbReference>
<dbReference type="InterPro" id="IPR006047">
    <property type="entry name" value="GH13_cat_dom"/>
</dbReference>
<dbReference type="Proteomes" id="UP000281975">
    <property type="component" value="Unassembled WGS sequence"/>
</dbReference>
<dbReference type="OrthoDB" id="9805159at2"/>
<keyword evidence="5" id="KW-0106">Calcium</keyword>
<dbReference type="GO" id="GO:0005975">
    <property type="term" value="P:carbohydrate metabolic process"/>
    <property type="evidence" value="ECO:0007669"/>
    <property type="project" value="InterPro"/>
</dbReference>
<comment type="similarity">
    <text evidence="2">Belongs to the glycosyl hydrolase 13 family. TreS subfamily.</text>
</comment>
<evidence type="ECO:0000256" key="5">
    <source>
        <dbReference type="ARBA" id="ARBA00022837"/>
    </source>
</evidence>
<dbReference type="Pfam" id="PF00128">
    <property type="entry name" value="Alpha-amylase"/>
    <property type="match status" value="2"/>
</dbReference>
<dbReference type="NCBIfam" id="TIGR02457">
    <property type="entry name" value="TreS_Cterm"/>
    <property type="match status" value="1"/>
</dbReference>
<dbReference type="GO" id="GO:0046872">
    <property type="term" value="F:metal ion binding"/>
    <property type="evidence" value="ECO:0007669"/>
    <property type="project" value="UniProtKB-KW"/>
</dbReference>
<dbReference type="EC" id="5.4.99.16" evidence="3"/>
<evidence type="ECO:0000256" key="8">
    <source>
        <dbReference type="SAM" id="MobiDB-lite"/>
    </source>
</evidence>
<dbReference type="Gene3D" id="3.90.1200.10">
    <property type="match status" value="1"/>
</dbReference>
<organism evidence="10 11">
    <name type="scientific">Kushneria sinocarnis</name>
    <dbReference type="NCBI Taxonomy" id="595502"/>
    <lineage>
        <taxon>Bacteria</taxon>
        <taxon>Pseudomonadati</taxon>
        <taxon>Pseudomonadota</taxon>
        <taxon>Gammaproteobacteria</taxon>
        <taxon>Oceanospirillales</taxon>
        <taxon>Halomonadaceae</taxon>
        <taxon>Kushneria</taxon>
    </lineage>
</organism>
<dbReference type="CDD" id="cd11334">
    <property type="entry name" value="AmyAc_TreS"/>
    <property type="match status" value="1"/>
</dbReference>
<comment type="caution">
    <text evidence="10">The sequence shown here is derived from an EMBL/GenBank/DDBJ whole genome shotgun (WGS) entry which is preliminary data.</text>
</comment>
<evidence type="ECO:0000259" key="9">
    <source>
        <dbReference type="SMART" id="SM00642"/>
    </source>
</evidence>
<keyword evidence="6" id="KW-0413">Isomerase</keyword>
<dbReference type="PANTHER" id="PTHR10357:SF219">
    <property type="entry name" value="MALTOSE ALPHA-D-GLUCOSYLTRANSFERASE"/>
    <property type="match status" value="1"/>
</dbReference>
<dbReference type="Gene3D" id="2.60.40.1180">
    <property type="entry name" value="Golgi alpha-mannosidase II"/>
    <property type="match status" value="1"/>
</dbReference>
<dbReference type="NCBIfam" id="TIGR02456">
    <property type="entry name" value="treS_nterm"/>
    <property type="match status" value="1"/>
</dbReference>
<dbReference type="AlphaFoldDB" id="A0A420WX48"/>
<keyword evidence="11" id="KW-1185">Reference proteome</keyword>
<evidence type="ECO:0000313" key="11">
    <source>
        <dbReference type="Proteomes" id="UP000281975"/>
    </source>
</evidence>
<dbReference type="EMBL" id="RBIN01000004">
    <property type="protein sequence ID" value="RKR04305.1"/>
    <property type="molecule type" value="Genomic_DNA"/>
</dbReference>
<dbReference type="RefSeq" id="WP_121172477.1">
    <property type="nucleotide sequence ID" value="NZ_RBIN01000004.1"/>
</dbReference>
<feature type="region of interest" description="Disordered" evidence="8">
    <location>
        <begin position="864"/>
        <end position="885"/>
    </location>
</feature>
<name>A0A420WX48_9GAMM</name>
<sequence length="1163" mass="131365">MINVSGRVVRTALHSVESAAAGSGEAAGERFIEDPLWYKDAVIYQVHVKSFFDANNDGIGDFAGLIEKLDYIQSLGVNTVWLLPFYPSPRRDDGYDIADYYDVSPDYGTLADAQRFISEAHARGLRVITELVINHTSDQHPWFQRARQAPRGSSERNFYVWSDSDQAYSGTRIIFLDTEHSNWTWDAVAGQYFWHRFYSHQPDLNFDHPPVLEEVLRVLHYWLAMGVDGLRLDAIPYLIEREGTNNENLPETHTVLKRIRAEIDRHYPDRMLLAEANQWPEDTQPYFGGDGSGHGDECHMAFHFPLMPRMYMALAQEDRFPITDILRQTPAIPDNCQWAIFLRNHDELTLEMVTDRERDYLWEHYAADRRARINLGIRRRLAPLLERDRRRVELLNSLLLSMPGTPVLYYGDEIGMGDNIHLGDRDGVRTPMQWSMDRNGGFSRADPASLVLPPIMDPLYGFQTINVEAQARDAHSPLNWTRRLLAVRNRHRAFGRGTLRMLTPANRRILAYLREYGAEGGETDVILCVANVSRTAQAVALDLSAFEGEVPVEMIGGSAFPPIVRAPYQMTLPPYGFYWFTLAGEAQLPAWHTPAHSVMPDLLTLIIKRGIEDILQPPARRQLERDILPIYLAQRRWFGAKQAARLEVELGHTTILTPPPGDTVPSVLLCETWIETGESEAAQRYLLALTHVDEQHPSALVETLALARMRRGREVGYLTDAFAMPSVILRLMESLRLGQRLALEHGELQFLPGERLAPLWAELAPEEQDVRYPGVEQSNSSVIIDDRIVLKLIRKLESGQHPEAEMGRYLTGQGFEHIAPLLGEIVRVDESGTPHVLMVAQGYVANQGDGWLWTLNTLERAMREASEEKAREGLAEEGGSSEPPLEESFGAMTTLTAFAAILGRRLAEMHLVLARATEEPGFVPQVIDDTEAHAWLERVRARLGEAMAVLANGQAGLTEAGRARAAVVLSGRERLEQWLQSVEPQLVGALRTRIHGDLHLGQVLVAQEDAWLIDFEGEPARPLAERRARHSPLRDVAGLLRSFDYAAAMALENAQRSERDEATLQQDRRVAEQYYRDTSAAFLATYREVTGASLKMESERGDTFTTLLHLCLFEKAAYELTYEAANRPDWLKVPLFGLAALTEAIQRTDDHGLDERRYSGRIS</sequence>
<dbReference type="PANTHER" id="PTHR10357">
    <property type="entry name" value="ALPHA-AMYLASE FAMILY MEMBER"/>
    <property type="match status" value="1"/>
</dbReference>